<evidence type="ECO:0000256" key="1">
    <source>
        <dbReference type="ARBA" id="ARBA00004184"/>
    </source>
</evidence>
<gene>
    <name evidence="12" type="ORF">RHIMIDRAFT_232305</name>
</gene>
<evidence type="ECO:0000259" key="11">
    <source>
        <dbReference type="PROSITE" id="PS50195"/>
    </source>
</evidence>
<dbReference type="GO" id="GO:0032456">
    <property type="term" value="P:endocytic recycling"/>
    <property type="evidence" value="ECO:0007669"/>
    <property type="project" value="TreeGrafter"/>
</dbReference>
<evidence type="ECO:0000256" key="5">
    <source>
        <dbReference type="ARBA" id="ARBA00022490"/>
    </source>
</evidence>
<dbReference type="RefSeq" id="XP_023470563.1">
    <property type="nucleotide sequence ID" value="XM_023607716.1"/>
</dbReference>
<accession>A0A2G4T754</accession>
<evidence type="ECO:0000256" key="10">
    <source>
        <dbReference type="SAM" id="Coils"/>
    </source>
</evidence>
<evidence type="ECO:0000256" key="9">
    <source>
        <dbReference type="ARBA" id="ARBA00041273"/>
    </source>
</evidence>
<dbReference type="InterPro" id="IPR027267">
    <property type="entry name" value="AH/BAR_dom_sf"/>
</dbReference>
<dbReference type="InterPro" id="IPR015404">
    <property type="entry name" value="Vps5_C"/>
</dbReference>
<evidence type="ECO:0000256" key="8">
    <source>
        <dbReference type="ARBA" id="ARBA00040748"/>
    </source>
</evidence>
<evidence type="ECO:0000256" key="7">
    <source>
        <dbReference type="ARBA" id="ARBA00023136"/>
    </source>
</evidence>
<evidence type="ECO:0000313" key="13">
    <source>
        <dbReference type="Proteomes" id="UP000242254"/>
    </source>
</evidence>
<dbReference type="PROSITE" id="PS50195">
    <property type="entry name" value="PX"/>
    <property type="match status" value="1"/>
</dbReference>
<name>A0A2G4T754_RHIZD</name>
<dbReference type="PANTHER" id="PTHR45949">
    <property type="entry name" value="SORTING NEXIN-4"/>
    <property type="match status" value="1"/>
</dbReference>
<proteinExistence type="inferred from homology"/>
<keyword evidence="6" id="KW-0446">Lipid-binding</keyword>
<dbReference type="Gene3D" id="3.30.1520.10">
    <property type="entry name" value="Phox-like domain"/>
    <property type="match status" value="1"/>
</dbReference>
<dbReference type="GO" id="GO:0000422">
    <property type="term" value="P:autophagy of mitochondrion"/>
    <property type="evidence" value="ECO:0007669"/>
    <property type="project" value="TreeGrafter"/>
</dbReference>
<evidence type="ECO:0000256" key="3">
    <source>
        <dbReference type="ARBA" id="ARBA00010883"/>
    </source>
</evidence>
<dbReference type="GO" id="GO:0015031">
    <property type="term" value="P:protein transport"/>
    <property type="evidence" value="ECO:0007669"/>
    <property type="project" value="TreeGrafter"/>
</dbReference>
<organism evidence="12 13">
    <name type="scientific">Rhizopus microsporus ATCC 52813</name>
    <dbReference type="NCBI Taxonomy" id="1340429"/>
    <lineage>
        <taxon>Eukaryota</taxon>
        <taxon>Fungi</taxon>
        <taxon>Fungi incertae sedis</taxon>
        <taxon>Mucoromycota</taxon>
        <taxon>Mucoromycotina</taxon>
        <taxon>Mucoromycetes</taxon>
        <taxon>Mucorales</taxon>
        <taxon>Mucorineae</taxon>
        <taxon>Rhizopodaceae</taxon>
        <taxon>Rhizopus</taxon>
    </lineage>
</organism>
<dbReference type="Pfam" id="PF09325">
    <property type="entry name" value="Vps5"/>
    <property type="match status" value="1"/>
</dbReference>
<dbReference type="Proteomes" id="UP000242254">
    <property type="component" value="Unassembled WGS sequence"/>
</dbReference>
<comment type="similarity">
    <text evidence="3">Belongs to the sorting nexin family.</text>
</comment>
<dbReference type="InterPro" id="IPR001683">
    <property type="entry name" value="PX_dom"/>
</dbReference>
<evidence type="ECO:0000313" key="12">
    <source>
        <dbReference type="EMBL" id="PHZ16855.1"/>
    </source>
</evidence>
<dbReference type="InterPro" id="IPR036871">
    <property type="entry name" value="PX_dom_sf"/>
</dbReference>
<protein>
    <recommendedName>
        <fullName evidence="8">Sorting nexin-4</fullName>
    </recommendedName>
    <alternativeName>
        <fullName evidence="9">Autophagy-related protein 24</fullName>
    </alternativeName>
</protein>
<feature type="coiled-coil region" evidence="10">
    <location>
        <begin position="370"/>
        <end position="397"/>
    </location>
</feature>
<evidence type="ECO:0000256" key="4">
    <source>
        <dbReference type="ARBA" id="ARBA00022448"/>
    </source>
</evidence>
<dbReference type="GO" id="GO:0061709">
    <property type="term" value="P:reticulophagy"/>
    <property type="evidence" value="ECO:0007669"/>
    <property type="project" value="TreeGrafter"/>
</dbReference>
<dbReference type="GeneID" id="35438706"/>
<keyword evidence="13" id="KW-1185">Reference proteome</keyword>
<dbReference type="Gene3D" id="1.20.1270.60">
    <property type="entry name" value="Arfaptin homology (AH) domain/BAR domain"/>
    <property type="match status" value="1"/>
</dbReference>
<dbReference type="SMART" id="SM00312">
    <property type="entry name" value="PX"/>
    <property type="match status" value="1"/>
</dbReference>
<keyword evidence="5" id="KW-0963">Cytoplasm</keyword>
<keyword evidence="7" id="KW-0472">Membrane</keyword>
<dbReference type="STRING" id="1340429.A0A2G4T754"/>
<evidence type="ECO:0000256" key="2">
    <source>
        <dbReference type="ARBA" id="ARBA00004496"/>
    </source>
</evidence>
<feature type="domain" description="PX" evidence="11">
    <location>
        <begin position="69"/>
        <end position="184"/>
    </location>
</feature>
<evidence type="ECO:0000256" key="6">
    <source>
        <dbReference type="ARBA" id="ARBA00023121"/>
    </source>
</evidence>
<sequence length="456" mass="53628">MTPTAENLNTQWDILQGDFSTDNAALIDPLNEFTSNEPAVLTPQYYGDSIEDEQIESVNDGNLYYDKPVVSNQKVRVTEPRKETEQQSTFISYLVVSDKASVRRRFQDFVWLHNVLYIHYPACFVPPLPDKHRLEYVKGDRFSNDFIEKRRISLERFIQRIARHPILGKAEFFIMFLESSEFNDASARALREGQETVMDTIGDTLLNAFAKIRKPDPRFVEMKERSDRMGENLDLLQKTLLRSNKRTEDLCNDYEELTTSVQGLAEMETDYEQPLSDFASVLEKYTRSMREMTIEDSKWQIEVYDYMSYYHAIKGVLKLRDQKQLDFEELSDYFQTTLEEKERVVRDKKDSSVTNFITDKINEVRGTDASKMKRERILRLDERMRELQEAIEETHKVSTAFSDQVKKEDMFFTRNKSVELFEVLKSYTDGKVKHYSESVNLWREFVHALENTSNSP</sequence>
<dbReference type="GO" id="GO:0005769">
    <property type="term" value="C:early endosome"/>
    <property type="evidence" value="ECO:0007669"/>
    <property type="project" value="TreeGrafter"/>
</dbReference>
<keyword evidence="10" id="KW-0175">Coiled coil</keyword>
<dbReference type="GO" id="GO:0000407">
    <property type="term" value="C:phagophore assembly site"/>
    <property type="evidence" value="ECO:0007669"/>
    <property type="project" value="TreeGrafter"/>
</dbReference>
<comment type="subcellular location">
    <subcellularLocation>
        <location evidence="2">Cytoplasm</location>
    </subcellularLocation>
    <subcellularLocation>
        <location evidence="1">Endomembrane system</location>
        <topology evidence="1">Peripheral membrane protein</topology>
    </subcellularLocation>
</comment>
<dbReference type="GO" id="GO:0034727">
    <property type="term" value="P:piecemeal microautophagy of the nucleus"/>
    <property type="evidence" value="ECO:0007669"/>
    <property type="project" value="TreeGrafter"/>
</dbReference>
<dbReference type="SUPFAM" id="SSF64268">
    <property type="entry name" value="PX domain"/>
    <property type="match status" value="1"/>
</dbReference>
<dbReference type="GO" id="GO:0035091">
    <property type="term" value="F:phosphatidylinositol binding"/>
    <property type="evidence" value="ECO:0007669"/>
    <property type="project" value="InterPro"/>
</dbReference>
<reference evidence="12 13" key="1">
    <citation type="journal article" date="2016" name="Proc. Natl. Acad. Sci. U.S.A.">
        <title>Lipid metabolic changes in an early divergent fungus govern the establishment of a mutualistic symbiosis with endobacteria.</title>
        <authorList>
            <person name="Lastovetsky O.A."/>
            <person name="Gaspar M.L."/>
            <person name="Mondo S.J."/>
            <person name="LaButti K.M."/>
            <person name="Sandor L."/>
            <person name="Grigoriev I.V."/>
            <person name="Henry S.A."/>
            <person name="Pawlowska T.E."/>
        </authorList>
    </citation>
    <scope>NUCLEOTIDE SEQUENCE [LARGE SCALE GENOMIC DNA]</scope>
    <source>
        <strain evidence="12 13">ATCC 52813</strain>
    </source>
</reference>
<dbReference type="EMBL" id="KZ303842">
    <property type="protein sequence ID" value="PHZ16855.1"/>
    <property type="molecule type" value="Genomic_DNA"/>
</dbReference>
<dbReference type="PANTHER" id="PTHR45949:SF2">
    <property type="entry name" value="SORTING NEXIN-4"/>
    <property type="match status" value="1"/>
</dbReference>
<dbReference type="AlphaFoldDB" id="A0A2G4T754"/>
<dbReference type="Pfam" id="PF00787">
    <property type="entry name" value="PX"/>
    <property type="match status" value="1"/>
</dbReference>
<keyword evidence="4" id="KW-0813">Transport</keyword>